<dbReference type="PANTHER" id="PTHR38886:SF1">
    <property type="entry name" value="NACHT-NTPASE AND P-LOOP NTPASES N-TERMINAL DOMAIN-CONTAINING PROTEIN"/>
    <property type="match status" value="1"/>
</dbReference>
<organism evidence="2 3">
    <name type="scientific">Lophiotrema nucula</name>
    <dbReference type="NCBI Taxonomy" id="690887"/>
    <lineage>
        <taxon>Eukaryota</taxon>
        <taxon>Fungi</taxon>
        <taxon>Dikarya</taxon>
        <taxon>Ascomycota</taxon>
        <taxon>Pezizomycotina</taxon>
        <taxon>Dothideomycetes</taxon>
        <taxon>Pleosporomycetidae</taxon>
        <taxon>Pleosporales</taxon>
        <taxon>Lophiotremataceae</taxon>
        <taxon>Lophiotrema</taxon>
    </lineage>
</organism>
<gene>
    <name evidence="2" type="ORF">BDV96DRAFT_672475</name>
</gene>
<accession>A0A6A5YP93</accession>
<dbReference type="AlphaFoldDB" id="A0A6A5YP93"/>
<keyword evidence="3" id="KW-1185">Reference proteome</keyword>
<name>A0A6A5YP93_9PLEO</name>
<dbReference type="EMBL" id="ML977350">
    <property type="protein sequence ID" value="KAF2108018.1"/>
    <property type="molecule type" value="Genomic_DNA"/>
</dbReference>
<dbReference type="OrthoDB" id="3045089at2759"/>
<feature type="non-terminal residue" evidence="2">
    <location>
        <position position="376"/>
    </location>
</feature>
<proteinExistence type="predicted"/>
<protein>
    <recommendedName>
        <fullName evidence="1">Ubiquitin-like domain-containing protein</fullName>
    </recommendedName>
</protein>
<evidence type="ECO:0000313" key="3">
    <source>
        <dbReference type="Proteomes" id="UP000799770"/>
    </source>
</evidence>
<dbReference type="Proteomes" id="UP000799770">
    <property type="component" value="Unassembled WGS sequence"/>
</dbReference>
<dbReference type="PANTHER" id="PTHR38886">
    <property type="entry name" value="SESA DOMAIN-CONTAINING PROTEIN"/>
    <property type="match status" value="1"/>
</dbReference>
<reference evidence="2" key="1">
    <citation type="journal article" date="2020" name="Stud. Mycol.">
        <title>101 Dothideomycetes genomes: a test case for predicting lifestyles and emergence of pathogens.</title>
        <authorList>
            <person name="Haridas S."/>
            <person name="Albert R."/>
            <person name="Binder M."/>
            <person name="Bloem J."/>
            <person name="Labutti K."/>
            <person name="Salamov A."/>
            <person name="Andreopoulos B."/>
            <person name="Baker S."/>
            <person name="Barry K."/>
            <person name="Bills G."/>
            <person name="Bluhm B."/>
            <person name="Cannon C."/>
            <person name="Castanera R."/>
            <person name="Culley D."/>
            <person name="Daum C."/>
            <person name="Ezra D."/>
            <person name="Gonzalez J."/>
            <person name="Henrissat B."/>
            <person name="Kuo A."/>
            <person name="Liang C."/>
            <person name="Lipzen A."/>
            <person name="Lutzoni F."/>
            <person name="Magnuson J."/>
            <person name="Mondo S."/>
            <person name="Nolan M."/>
            <person name="Ohm R."/>
            <person name="Pangilinan J."/>
            <person name="Park H.-J."/>
            <person name="Ramirez L."/>
            <person name="Alfaro M."/>
            <person name="Sun H."/>
            <person name="Tritt A."/>
            <person name="Yoshinaga Y."/>
            <person name="Zwiers L.-H."/>
            <person name="Turgeon B."/>
            <person name="Goodwin S."/>
            <person name="Spatafora J."/>
            <person name="Crous P."/>
            <person name="Grigoriev I."/>
        </authorList>
    </citation>
    <scope>NUCLEOTIDE SEQUENCE</scope>
    <source>
        <strain evidence="2">CBS 627.86</strain>
    </source>
</reference>
<evidence type="ECO:0000259" key="1">
    <source>
        <dbReference type="Pfam" id="PF22893"/>
    </source>
</evidence>
<evidence type="ECO:0000313" key="2">
    <source>
        <dbReference type="EMBL" id="KAF2108018.1"/>
    </source>
</evidence>
<dbReference type="InterPro" id="IPR054464">
    <property type="entry name" value="ULD_fung"/>
</dbReference>
<sequence length="376" mass="42613">MPITFGSVGDIISVCLLVKDLVDALDKTRGSKAEYQSLTRELWILDRVLLEVDLLARTHGDGSIPELNALCETAKKAVDRCRDLVSDFQRKLRKYQSSFDIAPGQCANVFKSTAMKVRWRVGEKDEVERFRVAIAGTSNSLQMLLASASVKLIDINGKNLSERLCEAESRSEAGRTHQEAIILQVQSQLEETNRLVSLGNTVTEKIADAIRLDWLRHLGAELKGFMRRIMAMNLATYHAVLSIQAALPSRMERGLIEEPFILEDAIGRIAPVHLQFVTSWDAFNAVMEIRFKDVQGYKKERATKREIEQTRPWQLAFLPGQIVEMSFLFNSEASDVEEKQEVTCPNCHSRSTHPVDSETQCSNCRIWFRRITVIQE</sequence>
<dbReference type="Pfam" id="PF22893">
    <property type="entry name" value="ULD_2"/>
    <property type="match status" value="1"/>
</dbReference>
<feature type="domain" description="Ubiquitin-like" evidence="1">
    <location>
        <begin position="257"/>
        <end position="329"/>
    </location>
</feature>